<evidence type="ECO:0000256" key="1">
    <source>
        <dbReference type="SAM" id="MobiDB-lite"/>
    </source>
</evidence>
<dbReference type="GeneID" id="5488459"/>
<organism evidence="2 3">
    <name type="scientific">Sclerotinia sclerotiorum (strain ATCC 18683 / 1980 / Ss-1)</name>
    <name type="common">White mold</name>
    <name type="synonym">Whetzelinia sclerotiorum</name>
    <dbReference type="NCBI Taxonomy" id="665079"/>
    <lineage>
        <taxon>Eukaryota</taxon>
        <taxon>Fungi</taxon>
        <taxon>Dikarya</taxon>
        <taxon>Ascomycota</taxon>
        <taxon>Pezizomycotina</taxon>
        <taxon>Leotiomycetes</taxon>
        <taxon>Helotiales</taxon>
        <taxon>Sclerotiniaceae</taxon>
        <taxon>Sclerotinia</taxon>
    </lineage>
</organism>
<feature type="region of interest" description="Disordered" evidence="1">
    <location>
        <begin position="101"/>
        <end position="125"/>
    </location>
</feature>
<proteinExistence type="predicted"/>
<dbReference type="InParanoid" id="A7EM32"/>
<evidence type="ECO:0000313" key="2">
    <source>
        <dbReference type="EMBL" id="EDO03898.1"/>
    </source>
</evidence>
<dbReference type="KEGG" id="ssl:SS1G_06379"/>
<dbReference type="AlphaFoldDB" id="A7EM32"/>
<sequence length="125" mass="13892">MFSMRGVDFGPECSQVPHLDISTSIKDPSISNSSSLRYTADKLTVVLMESGGKTPRRELATVGNLTSRNKAHILNEAANPANFFSRQNAVDVVEHSYLHHVSKQRAESKSPRNLRGAPERRLRFA</sequence>
<dbReference type="EMBL" id="CH476628">
    <property type="protein sequence ID" value="EDO03898.1"/>
    <property type="molecule type" value="Genomic_DNA"/>
</dbReference>
<gene>
    <name evidence="2" type="ORF">SS1G_06379</name>
</gene>
<reference evidence="3" key="1">
    <citation type="journal article" date="2011" name="PLoS Genet.">
        <title>Genomic analysis of the necrotrophic fungal pathogens Sclerotinia sclerotiorum and Botrytis cinerea.</title>
        <authorList>
            <person name="Amselem J."/>
            <person name="Cuomo C.A."/>
            <person name="van Kan J.A."/>
            <person name="Viaud M."/>
            <person name="Benito E.P."/>
            <person name="Couloux A."/>
            <person name="Coutinho P.M."/>
            <person name="de Vries R.P."/>
            <person name="Dyer P.S."/>
            <person name="Fillinger S."/>
            <person name="Fournier E."/>
            <person name="Gout L."/>
            <person name="Hahn M."/>
            <person name="Kohn L."/>
            <person name="Lapalu N."/>
            <person name="Plummer K.M."/>
            <person name="Pradier J.M."/>
            <person name="Quevillon E."/>
            <person name="Sharon A."/>
            <person name="Simon A."/>
            <person name="ten Have A."/>
            <person name="Tudzynski B."/>
            <person name="Tudzynski P."/>
            <person name="Wincker P."/>
            <person name="Andrew M."/>
            <person name="Anthouard V."/>
            <person name="Beever R.E."/>
            <person name="Beffa R."/>
            <person name="Benoit I."/>
            <person name="Bouzid O."/>
            <person name="Brault B."/>
            <person name="Chen Z."/>
            <person name="Choquer M."/>
            <person name="Collemare J."/>
            <person name="Cotton P."/>
            <person name="Danchin E.G."/>
            <person name="Da Silva C."/>
            <person name="Gautier A."/>
            <person name="Giraud C."/>
            <person name="Giraud T."/>
            <person name="Gonzalez C."/>
            <person name="Grossetete S."/>
            <person name="Guldener U."/>
            <person name="Henrissat B."/>
            <person name="Howlett B.J."/>
            <person name="Kodira C."/>
            <person name="Kretschmer M."/>
            <person name="Lappartient A."/>
            <person name="Leroch M."/>
            <person name="Levis C."/>
            <person name="Mauceli E."/>
            <person name="Neuveglise C."/>
            <person name="Oeser B."/>
            <person name="Pearson M."/>
            <person name="Poulain J."/>
            <person name="Poussereau N."/>
            <person name="Quesneville H."/>
            <person name="Rascle C."/>
            <person name="Schumacher J."/>
            <person name="Segurens B."/>
            <person name="Sexton A."/>
            <person name="Silva E."/>
            <person name="Sirven C."/>
            <person name="Soanes D.M."/>
            <person name="Talbot N.J."/>
            <person name="Templeton M."/>
            <person name="Yandava C."/>
            <person name="Yarden O."/>
            <person name="Zeng Q."/>
            <person name="Rollins J.A."/>
            <person name="Lebrun M.H."/>
            <person name="Dickman M."/>
        </authorList>
    </citation>
    <scope>NUCLEOTIDE SEQUENCE [LARGE SCALE GENOMIC DNA]</scope>
    <source>
        <strain evidence="3">ATCC 18683 / 1980 / Ss-1</strain>
    </source>
</reference>
<dbReference type="Proteomes" id="UP000001312">
    <property type="component" value="Unassembled WGS sequence"/>
</dbReference>
<keyword evidence="3" id="KW-1185">Reference proteome</keyword>
<dbReference type="RefSeq" id="XP_001592140.1">
    <property type="nucleotide sequence ID" value="XM_001592090.1"/>
</dbReference>
<accession>A7EM32</accession>
<protein>
    <submittedName>
        <fullName evidence="2">Uncharacterized protein</fullName>
    </submittedName>
</protein>
<evidence type="ECO:0000313" key="3">
    <source>
        <dbReference type="Proteomes" id="UP000001312"/>
    </source>
</evidence>
<name>A7EM32_SCLS1</name>